<dbReference type="InterPro" id="IPR022641">
    <property type="entry name" value="CheR_N"/>
</dbReference>
<comment type="catalytic activity">
    <reaction evidence="9">
        <text>L-glutaminyl-[protein] + H2O = L-glutamyl-[protein] + NH4(+)</text>
        <dbReference type="Rhea" id="RHEA:16441"/>
        <dbReference type="Rhea" id="RHEA-COMP:10207"/>
        <dbReference type="Rhea" id="RHEA-COMP:10208"/>
        <dbReference type="ChEBI" id="CHEBI:15377"/>
        <dbReference type="ChEBI" id="CHEBI:28938"/>
        <dbReference type="ChEBI" id="CHEBI:29973"/>
        <dbReference type="ChEBI" id="CHEBI:30011"/>
        <dbReference type="EC" id="3.5.1.44"/>
    </reaction>
</comment>
<keyword evidence="3 9" id="KW-0145">Chemotaxis</keyword>
<evidence type="ECO:0000256" key="8">
    <source>
        <dbReference type="ARBA" id="ARBA00048267"/>
    </source>
</evidence>
<dbReference type="InterPro" id="IPR000780">
    <property type="entry name" value="CheR_MeTrfase"/>
</dbReference>
<proteinExistence type="inferred from homology"/>
<feature type="domain" description="CheR-type methyltransferase" evidence="14">
    <location>
        <begin position="1"/>
        <end position="238"/>
    </location>
</feature>
<comment type="function">
    <text evidence="9">Involved in chemotaxis. Part of a chemotaxis signal transduction system that modulates chemotaxis in response to various stimuli. Catalyzes the demethylation of specific methylglutamate residues introduced into the chemoreceptors (methyl-accepting chemotaxis proteins or MCP) by CheR. Also mediates the irreversible deamidation of specific glutamine residues to glutamic acid.</text>
</comment>
<dbReference type="eggNOG" id="COG1352">
    <property type="taxonomic scope" value="Bacteria"/>
</dbReference>
<keyword evidence="2 9" id="KW-0963">Cytoplasm</keyword>
<dbReference type="InterPro" id="IPR011006">
    <property type="entry name" value="CheY-like_superfamily"/>
</dbReference>
<keyword evidence="16" id="KW-1185">Reference proteome</keyword>
<dbReference type="Pfam" id="PF01739">
    <property type="entry name" value="CheR"/>
    <property type="match status" value="1"/>
</dbReference>
<dbReference type="SMART" id="SM00448">
    <property type="entry name" value="REC"/>
    <property type="match status" value="1"/>
</dbReference>
<feature type="domain" description="CheB-type methylesterase" evidence="13">
    <location>
        <begin position="421"/>
        <end position="612"/>
    </location>
</feature>
<dbReference type="GO" id="GO:0050568">
    <property type="term" value="F:protein-glutamine glutaminase activity"/>
    <property type="evidence" value="ECO:0007669"/>
    <property type="project" value="UniProtKB-UniRule"/>
</dbReference>
<accession>A0A089NZ86</accession>
<dbReference type="PANTHER" id="PTHR42872">
    <property type="entry name" value="PROTEIN-GLUTAMATE METHYLESTERASE/PROTEIN-GLUTAMINE GLUTAMINASE"/>
    <property type="match status" value="1"/>
</dbReference>
<keyword evidence="4" id="KW-0489">Methyltransferase</keyword>
<dbReference type="SUPFAM" id="SSF47757">
    <property type="entry name" value="Chemotaxis receptor methyltransferase CheR, N-terminal domain"/>
    <property type="match status" value="1"/>
</dbReference>
<evidence type="ECO:0000259" key="13">
    <source>
        <dbReference type="PROSITE" id="PS50122"/>
    </source>
</evidence>
<feature type="active site" evidence="9 10">
    <location>
        <position position="561"/>
    </location>
</feature>
<feature type="active site" evidence="9 10">
    <location>
        <position position="439"/>
    </location>
</feature>
<comment type="subcellular location">
    <subcellularLocation>
        <location evidence="9">Cytoplasm</location>
    </subcellularLocation>
</comment>
<evidence type="ECO:0000256" key="7">
    <source>
        <dbReference type="ARBA" id="ARBA00022801"/>
    </source>
</evidence>
<evidence type="ECO:0000313" key="15">
    <source>
        <dbReference type="EMBL" id="AIQ93281.1"/>
    </source>
</evidence>
<dbReference type="GO" id="GO:0032259">
    <property type="term" value="P:methylation"/>
    <property type="evidence" value="ECO:0007669"/>
    <property type="project" value="UniProtKB-KW"/>
</dbReference>
<comment type="catalytic activity">
    <reaction evidence="1">
        <text>L-glutamyl-[protein] + S-adenosyl-L-methionine = [protein]-L-glutamate 5-O-methyl ester + S-adenosyl-L-homocysteine</text>
        <dbReference type="Rhea" id="RHEA:24452"/>
        <dbReference type="Rhea" id="RHEA-COMP:10208"/>
        <dbReference type="Rhea" id="RHEA-COMP:10311"/>
        <dbReference type="ChEBI" id="CHEBI:29973"/>
        <dbReference type="ChEBI" id="CHEBI:57856"/>
        <dbReference type="ChEBI" id="CHEBI:59789"/>
        <dbReference type="ChEBI" id="CHEBI:82795"/>
        <dbReference type="EC" id="2.1.1.80"/>
    </reaction>
</comment>
<dbReference type="CDD" id="cd16432">
    <property type="entry name" value="CheB_Rec"/>
    <property type="match status" value="1"/>
</dbReference>
<name>A0A089NZ86_9HYPH</name>
<reference evidence="15 16" key="1">
    <citation type="journal article" date="2014" name="PLoS ONE">
        <title>Genome Information of Methylobacterium oryzae, a Plant-Probiotic Methylotroph in the Phyllosphere.</title>
        <authorList>
            <person name="Kwak M.J."/>
            <person name="Jeong H."/>
            <person name="Madhaiyan M."/>
            <person name="Lee Y."/>
            <person name="Sa T.M."/>
            <person name="Oh T.K."/>
            <person name="Kim J.F."/>
        </authorList>
    </citation>
    <scope>NUCLEOTIDE SEQUENCE [LARGE SCALE GENOMIC DNA]</scope>
    <source>
        <strain evidence="15 16">CBMB20</strain>
    </source>
</reference>
<dbReference type="CDD" id="cd17541">
    <property type="entry name" value="REC_CheB-like"/>
    <property type="match status" value="1"/>
</dbReference>
<dbReference type="Gene3D" id="3.40.50.2300">
    <property type="match status" value="1"/>
</dbReference>
<evidence type="ECO:0000256" key="10">
    <source>
        <dbReference type="PROSITE-ProRule" id="PRU00050"/>
    </source>
</evidence>
<feature type="active site" evidence="9 10">
    <location>
        <position position="465"/>
    </location>
</feature>
<evidence type="ECO:0000256" key="2">
    <source>
        <dbReference type="ARBA" id="ARBA00022490"/>
    </source>
</evidence>
<dbReference type="InterPro" id="IPR001789">
    <property type="entry name" value="Sig_transdc_resp-reg_receiver"/>
</dbReference>
<dbReference type="KEGG" id="mor:MOC_5526"/>
<dbReference type="EC" id="3.1.1.61" evidence="9"/>
<dbReference type="HAMAP" id="MF_00099">
    <property type="entry name" value="CheB_chemtxs"/>
    <property type="match status" value="1"/>
</dbReference>
<protein>
    <recommendedName>
        <fullName evidence="9">Protein-glutamate methylesterase/protein-glutamine glutaminase</fullName>
        <ecNumber evidence="9">3.1.1.61</ecNumber>
        <ecNumber evidence="9">3.5.1.44</ecNumber>
    </recommendedName>
</protein>
<keyword evidence="5" id="KW-0808">Transferase</keyword>
<comment type="domain">
    <text evidence="9">Contains a C-terminal catalytic domain, and an N-terminal region which modulates catalytic activity.</text>
</comment>
<dbReference type="SMART" id="SM00138">
    <property type="entry name" value="MeTrc"/>
    <property type="match status" value="1"/>
</dbReference>
<dbReference type="PROSITE" id="PS50123">
    <property type="entry name" value="CHER"/>
    <property type="match status" value="1"/>
</dbReference>
<dbReference type="InterPro" id="IPR029063">
    <property type="entry name" value="SAM-dependent_MTases_sf"/>
</dbReference>
<evidence type="ECO:0000256" key="3">
    <source>
        <dbReference type="ARBA" id="ARBA00022500"/>
    </source>
</evidence>
<dbReference type="SUPFAM" id="SSF52172">
    <property type="entry name" value="CheY-like"/>
    <property type="match status" value="1"/>
</dbReference>
<dbReference type="Gene3D" id="1.10.155.10">
    <property type="entry name" value="Chemotaxis receptor methyltransferase CheR, N-terminal domain"/>
    <property type="match status" value="1"/>
</dbReference>
<dbReference type="InterPro" id="IPR008248">
    <property type="entry name" value="CheB-like"/>
</dbReference>
<dbReference type="GO" id="GO:0000156">
    <property type="term" value="F:phosphorelay response regulator activity"/>
    <property type="evidence" value="ECO:0007669"/>
    <property type="project" value="InterPro"/>
</dbReference>
<dbReference type="InterPro" id="IPR000673">
    <property type="entry name" value="Sig_transdc_resp-reg_Me-estase"/>
</dbReference>
<dbReference type="EC" id="3.5.1.44" evidence="9"/>
<dbReference type="InterPro" id="IPR036804">
    <property type="entry name" value="CheR_N_sf"/>
</dbReference>
<dbReference type="Gene3D" id="3.40.50.150">
    <property type="entry name" value="Vaccinia Virus protein VP39"/>
    <property type="match status" value="1"/>
</dbReference>
<keyword evidence="7 9" id="KW-0378">Hydrolase</keyword>
<evidence type="ECO:0000259" key="12">
    <source>
        <dbReference type="PROSITE" id="PS50110"/>
    </source>
</evidence>
<feature type="modified residue" description="4-aspartylphosphate" evidence="9 11">
    <location>
        <position position="319"/>
    </location>
</feature>
<evidence type="ECO:0000256" key="1">
    <source>
        <dbReference type="ARBA" id="ARBA00001541"/>
    </source>
</evidence>
<evidence type="ECO:0000256" key="6">
    <source>
        <dbReference type="ARBA" id="ARBA00022691"/>
    </source>
</evidence>
<keyword evidence="6" id="KW-0949">S-adenosyl-L-methionine</keyword>
<gene>
    <name evidence="9" type="primary">cheB</name>
    <name evidence="15" type="ORF">MOC_5526</name>
</gene>
<dbReference type="STRING" id="693986.MOC_5526"/>
<evidence type="ECO:0000313" key="16">
    <source>
        <dbReference type="Proteomes" id="UP000029492"/>
    </source>
</evidence>
<dbReference type="GO" id="GO:0005737">
    <property type="term" value="C:cytoplasm"/>
    <property type="evidence" value="ECO:0007669"/>
    <property type="project" value="UniProtKB-SubCell"/>
</dbReference>
<dbReference type="NCBIfam" id="NF001965">
    <property type="entry name" value="PRK00742.1"/>
    <property type="match status" value="1"/>
</dbReference>
<dbReference type="PANTHER" id="PTHR42872:SF6">
    <property type="entry name" value="PROTEIN-GLUTAMATE METHYLESTERASE_PROTEIN-GLUTAMINE GLUTAMINASE"/>
    <property type="match status" value="1"/>
</dbReference>
<dbReference type="PROSITE" id="PS50122">
    <property type="entry name" value="CHEB"/>
    <property type="match status" value="1"/>
</dbReference>
<dbReference type="eggNOG" id="COG2201">
    <property type="taxonomic scope" value="Bacteria"/>
</dbReference>
<evidence type="ECO:0000256" key="4">
    <source>
        <dbReference type="ARBA" id="ARBA00022603"/>
    </source>
</evidence>
<dbReference type="InterPro" id="IPR022642">
    <property type="entry name" value="CheR_C"/>
</dbReference>
<comment type="similarity">
    <text evidence="9">Belongs to the CheB family.</text>
</comment>
<keyword evidence="9 11" id="KW-0597">Phosphoprotein</keyword>
<dbReference type="PROSITE" id="PS50110">
    <property type="entry name" value="RESPONSE_REGULATORY"/>
    <property type="match status" value="1"/>
</dbReference>
<dbReference type="GO" id="GO:0006935">
    <property type="term" value="P:chemotaxis"/>
    <property type="evidence" value="ECO:0007669"/>
    <property type="project" value="UniProtKB-UniRule"/>
</dbReference>
<dbReference type="SUPFAM" id="SSF53335">
    <property type="entry name" value="S-adenosyl-L-methionine-dependent methyltransferases"/>
    <property type="match status" value="1"/>
</dbReference>
<dbReference type="SUPFAM" id="SSF52738">
    <property type="entry name" value="Methylesterase CheB, C-terminal domain"/>
    <property type="match status" value="1"/>
</dbReference>
<evidence type="ECO:0000256" key="5">
    <source>
        <dbReference type="ARBA" id="ARBA00022679"/>
    </source>
</evidence>
<dbReference type="EMBL" id="CP003811">
    <property type="protein sequence ID" value="AIQ93281.1"/>
    <property type="molecule type" value="Genomic_DNA"/>
</dbReference>
<dbReference type="AlphaFoldDB" id="A0A089NZ86"/>
<sequence length="623" mass="67976">MPAFQLPPAKRTMVEGRLRKRMRALDLPTLEAYGHHLFEAGHLADEFPHLVDCVTTNKTDFFREPAHFDLLRTTIVPRLAARGDRPLLKVWSAAASTGAEAYTLAMVLQDMAADRFRYAILGTDISSEVLDRARTAIYPEEMLEAVPPDLRRRYVMVARDPARREGRIVPELRARVRFQRLNLMDESYPIDRDVDLVFCRNVLIYFDKPTQKAVVARLAGHLRPGGYLIVGHSESMAGVGVAGLDQIVLDRLQQAEGFRPVNASRPIRVLIVDDSASVRQTLCGILETAPDIAVLGTAADPFIAARRIQEEIPDVIILDLEMPRMDGLTFLRKIMAQKPLPVIVCSTLTEAGSRILFEVLEAGAVDVLPKPRVDTRQFLLESTVRVCDAVRAAARAKLRGSRPPRQLVEAKLSADVVLPPPVPGRVVVETDRIVCIGASTGGTEALRDVLEVLPAESPGLVIVQHMPEHFTAAFAKRLNGLCAITVKEAEDGDPVLRGRALIAPGGRHLMVERRGGSYAVSVKDGPLVARHRPSVDVLFRSAARAAAANALGILMTGMGDDGANGLLEMRRAGAQTVAQDEASCVVFGMPKEAIDRGAAAKVLPLEQMPGEIRRFGLTVAGPR</sequence>
<dbReference type="PRINTS" id="PR00996">
    <property type="entry name" value="CHERMTFRASE"/>
</dbReference>
<dbReference type="InterPro" id="IPR035909">
    <property type="entry name" value="CheB_C"/>
</dbReference>
<comment type="PTM">
    <text evidence="9">Phosphorylated by CheA. Phosphorylation of the N-terminal regulatory domain activates the methylesterase activity.</text>
</comment>
<evidence type="ECO:0000256" key="11">
    <source>
        <dbReference type="PROSITE-ProRule" id="PRU00169"/>
    </source>
</evidence>
<dbReference type="NCBIfam" id="NF009206">
    <property type="entry name" value="PRK12555.1"/>
    <property type="match status" value="1"/>
</dbReference>
<dbReference type="CDD" id="cd02440">
    <property type="entry name" value="AdoMet_MTases"/>
    <property type="match status" value="1"/>
</dbReference>
<dbReference type="Pfam" id="PF01339">
    <property type="entry name" value="CheB_methylest"/>
    <property type="match status" value="1"/>
</dbReference>
<feature type="domain" description="Response regulatory" evidence="12">
    <location>
        <begin position="268"/>
        <end position="385"/>
    </location>
</feature>
<dbReference type="Gene3D" id="3.40.50.180">
    <property type="entry name" value="Methylesterase CheB, C-terminal domain"/>
    <property type="match status" value="1"/>
</dbReference>
<dbReference type="HOGENOM" id="CLU_438573_0_0_5"/>
<evidence type="ECO:0000259" key="14">
    <source>
        <dbReference type="PROSITE" id="PS50123"/>
    </source>
</evidence>
<dbReference type="Proteomes" id="UP000029492">
    <property type="component" value="Chromosome"/>
</dbReference>
<dbReference type="GO" id="GO:0008984">
    <property type="term" value="F:protein-glutamate methylesterase activity"/>
    <property type="evidence" value="ECO:0007669"/>
    <property type="project" value="UniProtKB-UniRule"/>
</dbReference>
<comment type="catalytic activity">
    <reaction evidence="8 9">
        <text>[protein]-L-glutamate 5-O-methyl ester + H2O = L-glutamyl-[protein] + methanol + H(+)</text>
        <dbReference type="Rhea" id="RHEA:23236"/>
        <dbReference type="Rhea" id="RHEA-COMP:10208"/>
        <dbReference type="Rhea" id="RHEA-COMP:10311"/>
        <dbReference type="ChEBI" id="CHEBI:15377"/>
        <dbReference type="ChEBI" id="CHEBI:15378"/>
        <dbReference type="ChEBI" id="CHEBI:17790"/>
        <dbReference type="ChEBI" id="CHEBI:29973"/>
        <dbReference type="ChEBI" id="CHEBI:82795"/>
        <dbReference type="EC" id="3.1.1.61"/>
    </reaction>
</comment>
<dbReference type="Pfam" id="PF03705">
    <property type="entry name" value="CheR_N"/>
    <property type="match status" value="1"/>
</dbReference>
<organism evidence="15 16">
    <name type="scientific">Methylobacterium oryzae CBMB20</name>
    <dbReference type="NCBI Taxonomy" id="693986"/>
    <lineage>
        <taxon>Bacteria</taxon>
        <taxon>Pseudomonadati</taxon>
        <taxon>Pseudomonadota</taxon>
        <taxon>Alphaproteobacteria</taxon>
        <taxon>Hyphomicrobiales</taxon>
        <taxon>Methylobacteriaceae</taxon>
        <taxon>Methylobacterium</taxon>
    </lineage>
</organism>
<dbReference type="Pfam" id="PF00072">
    <property type="entry name" value="Response_reg"/>
    <property type="match status" value="1"/>
</dbReference>
<evidence type="ECO:0000256" key="9">
    <source>
        <dbReference type="HAMAP-Rule" id="MF_00099"/>
    </source>
</evidence>
<dbReference type="GO" id="GO:0008983">
    <property type="term" value="F:protein-glutamate O-methyltransferase activity"/>
    <property type="evidence" value="ECO:0007669"/>
    <property type="project" value="UniProtKB-EC"/>
</dbReference>